<dbReference type="AlphaFoldDB" id="X0W810"/>
<proteinExistence type="predicted"/>
<evidence type="ECO:0000313" key="1">
    <source>
        <dbReference type="EMBL" id="GAG08781.1"/>
    </source>
</evidence>
<dbReference type="Gene3D" id="3.40.800.20">
    <property type="entry name" value="Histone deacetylase domain"/>
    <property type="match status" value="1"/>
</dbReference>
<accession>X0W810</accession>
<organism evidence="1">
    <name type="scientific">marine sediment metagenome</name>
    <dbReference type="NCBI Taxonomy" id="412755"/>
    <lineage>
        <taxon>unclassified sequences</taxon>
        <taxon>metagenomes</taxon>
        <taxon>ecological metagenomes</taxon>
    </lineage>
</organism>
<gene>
    <name evidence="1" type="ORF">S01H1_35074</name>
</gene>
<dbReference type="InterPro" id="IPR037138">
    <property type="entry name" value="His_deacetylse_dom_sf"/>
</dbReference>
<reference evidence="1" key="1">
    <citation type="journal article" date="2014" name="Front. Microbiol.">
        <title>High frequency of phylogenetically diverse reductive dehalogenase-homologous genes in deep subseafloor sedimentary metagenomes.</title>
        <authorList>
            <person name="Kawai M."/>
            <person name="Futagami T."/>
            <person name="Toyoda A."/>
            <person name="Takaki Y."/>
            <person name="Nishi S."/>
            <person name="Hori S."/>
            <person name="Arai W."/>
            <person name="Tsubouchi T."/>
            <person name="Morono Y."/>
            <person name="Uchiyama I."/>
            <person name="Ito T."/>
            <person name="Fujiyama A."/>
            <person name="Inagaki F."/>
            <person name="Takami H."/>
        </authorList>
    </citation>
    <scope>NUCLEOTIDE SEQUENCE</scope>
    <source>
        <strain evidence="1">Expedition CK06-06</strain>
    </source>
</reference>
<comment type="caution">
    <text evidence="1">The sequence shown here is derived from an EMBL/GenBank/DDBJ whole genome shotgun (WGS) entry which is preliminary data.</text>
</comment>
<dbReference type="SUPFAM" id="SSF52768">
    <property type="entry name" value="Arginase/deacetylase"/>
    <property type="match status" value="1"/>
</dbReference>
<evidence type="ECO:0008006" key="2">
    <source>
        <dbReference type="Google" id="ProtNLM"/>
    </source>
</evidence>
<name>X0W810_9ZZZZ</name>
<dbReference type="InterPro" id="IPR023696">
    <property type="entry name" value="Ureohydrolase_dom_sf"/>
</dbReference>
<protein>
    <recommendedName>
        <fullName evidence="2">Histone deacetylase domain-containing protein</fullName>
    </recommendedName>
</protein>
<sequence length="106" mass="11252">MKVVFHENFYRIYTSDPAASAGRMESIVEVIESKIEFVSAQPATEKDIAEAHTKTHIDSVRQSGLYEIAGLAAGGAIQAATIGLAEPAFGLIRPPGHHASADSSWG</sequence>
<dbReference type="EMBL" id="BARS01021886">
    <property type="protein sequence ID" value="GAG08781.1"/>
    <property type="molecule type" value="Genomic_DNA"/>
</dbReference>
<feature type="non-terminal residue" evidence="1">
    <location>
        <position position="106"/>
    </location>
</feature>